<comment type="similarity">
    <text evidence="3 17">Belongs to the complex I subunit 4 family.</text>
</comment>
<dbReference type="RefSeq" id="YP_009673886.1">
    <property type="nucleotide sequence ID" value="NC_043872.1"/>
</dbReference>
<evidence type="ECO:0000256" key="15">
    <source>
        <dbReference type="ARBA" id="ARBA00023136"/>
    </source>
</evidence>
<keyword evidence="8 17" id="KW-0812">Transmembrane</keyword>
<comment type="catalytic activity">
    <reaction evidence="16 17">
        <text>a ubiquinone + NADH + 5 H(+)(in) = a ubiquinol + NAD(+) + 4 H(+)(out)</text>
        <dbReference type="Rhea" id="RHEA:29091"/>
        <dbReference type="Rhea" id="RHEA-COMP:9565"/>
        <dbReference type="Rhea" id="RHEA-COMP:9566"/>
        <dbReference type="ChEBI" id="CHEBI:15378"/>
        <dbReference type="ChEBI" id="CHEBI:16389"/>
        <dbReference type="ChEBI" id="CHEBI:17976"/>
        <dbReference type="ChEBI" id="CHEBI:57540"/>
        <dbReference type="ChEBI" id="CHEBI:57945"/>
        <dbReference type="EC" id="7.1.1.2"/>
    </reaction>
</comment>
<dbReference type="GO" id="GO:0003954">
    <property type="term" value="F:NADH dehydrogenase activity"/>
    <property type="evidence" value="ECO:0007669"/>
    <property type="project" value="TreeGrafter"/>
</dbReference>
<comment type="function">
    <text evidence="17">Core subunit of the mitochondrial membrane respiratory chain NADH dehydrogenase (Complex I) which catalyzes electron transfer from NADH through the respiratory chain, using ubiquinone as an electron acceptor. Essential for the catalytic activity and assembly of complex I.</text>
</comment>
<keyword evidence="14 17" id="KW-0496">Mitochondrion</keyword>
<geneLocation type="mitochondrion" evidence="19"/>
<evidence type="ECO:0000256" key="14">
    <source>
        <dbReference type="ARBA" id="ARBA00023128"/>
    </source>
</evidence>
<sequence length="441" mass="51830">MLMMIFMGFSILWLSFFFNSFEIMIMMLLMFLLTFVHILIPEIIIVINNLNLDSMSILLNLLTIWISFLMLLASMKMNFYNKNFMFYVSLMMLLLIICFSVTNLLLFYFFFESVLFPIIMMIFGWGIQPERLQAGMYMLMYTILGSFPLFVMIIFYMIKAYCLNYNYMDWISLDFFGNMFIFIMLGFFVKVPMFFFHLWLPKAHVEAPISGSMMLAGILLKLGIYGIFRFKMMIIFNMILFSEFFISISIWGSVMISIFCLYQIDIKSLIAYSSVCHMGVILGGLMSMNILSSMGALILMIGHGLCSSGLFCMANLIYERMNTRSMILFKGVKTIFPSLTLWWFMFSIVNMSAPLTMNLVGEFLLMMSILKLSMFFMFPIMLVIFLSACYSLYMYSYINHGQGWILWSSSLINLREYNLLFLHIFPSFFWILKMSMFCKWI</sequence>
<feature type="transmembrane region" description="Helical" evidence="17">
    <location>
        <begin position="178"/>
        <end position="200"/>
    </location>
</feature>
<dbReference type="Pfam" id="PF00361">
    <property type="entry name" value="Proton_antipo_M"/>
    <property type="match status" value="1"/>
</dbReference>
<proteinExistence type="inferred from homology"/>
<feature type="transmembrane region" description="Helical" evidence="17">
    <location>
        <begin position="84"/>
        <end position="102"/>
    </location>
</feature>
<keyword evidence="7 17" id="KW-0679">Respiratory chain</keyword>
<evidence type="ECO:0000256" key="11">
    <source>
        <dbReference type="ARBA" id="ARBA00022989"/>
    </source>
</evidence>
<evidence type="ECO:0000256" key="2">
    <source>
        <dbReference type="ARBA" id="ARBA00004225"/>
    </source>
</evidence>
<comment type="subcellular location">
    <subcellularLocation>
        <location evidence="2 17">Mitochondrion membrane</location>
        <topology evidence="2 17">Multi-pass membrane protein</topology>
    </subcellularLocation>
</comment>
<evidence type="ECO:0000256" key="13">
    <source>
        <dbReference type="ARBA" id="ARBA00023075"/>
    </source>
</evidence>
<dbReference type="AlphaFoldDB" id="A0A4Y5UCY9"/>
<dbReference type="EMBL" id="MK229166">
    <property type="protein sequence ID" value="QDC21274.1"/>
    <property type="molecule type" value="Genomic_DNA"/>
</dbReference>
<feature type="transmembrane region" description="Helical" evidence="17">
    <location>
        <begin position="207"/>
        <end position="228"/>
    </location>
</feature>
<feature type="transmembrane region" description="Helical" evidence="17">
    <location>
        <begin position="234"/>
        <end position="262"/>
    </location>
</feature>
<dbReference type="GO" id="GO:0008137">
    <property type="term" value="F:NADH dehydrogenase (ubiquinone) activity"/>
    <property type="evidence" value="ECO:0007669"/>
    <property type="project" value="UniProtKB-UniRule"/>
</dbReference>
<accession>A0A4Y5UCY9</accession>
<keyword evidence="10 17" id="KW-0249">Electron transport</keyword>
<feature type="transmembrane region" description="Helical" evidence="17">
    <location>
        <begin position="269"/>
        <end position="291"/>
    </location>
</feature>
<evidence type="ECO:0000256" key="12">
    <source>
        <dbReference type="ARBA" id="ARBA00023027"/>
    </source>
</evidence>
<reference evidence="19" key="1">
    <citation type="submission" date="2018-11" db="EMBL/GenBank/DDBJ databases">
        <title>Mitochondrial genome of Amblyomma Javanese - A hard tick parasitic on the extremely rare Malay pangolin.</title>
        <authorList>
            <person name="Tang J."/>
        </authorList>
    </citation>
    <scope>NUCLEOTIDE SEQUENCE</scope>
</reference>
<feature type="transmembrane region" description="Helical" evidence="17">
    <location>
        <begin position="372"/>
        <end position="393"/>
    </location>
</feature>
<evidence type="ECO:0000313" key="19">
    <source>
        <dbReference type="EMBL" id="QDC21274.1"/>
    </source>
</evidence>
<dbReference type="GeneID" id="40863638"/>
<dbReference type="PANTHER" id="PTHR43507">
    <property type="entry name" value="NADH-UBIQUINONE OXIDOREDUCTASE CHAIN 4"/>
    <property type="match status" value="1"/>
</dbReference>
<evidence type="ECO:0000256" key="17">
    <source>
        <dbReference type="RuleBase" id="RU003297"/>
    </source>
</evidence>
<feature type="transmembrane region" description="Helical" evidence="17">
    <location>
        <begin position="52"/>
        <end position="72"/>
    </location>
</feature>
<keyword evidence="13 17" id="KW-0830">Ubiquinone</keyword>
<evidence type="ECO:0000256" key="4">
    <source>
        <dbReference type="ARBA" id="ARBA00012944"/>
    </source>
</evidence>
<dbReference type="PANTHER" id="PTHR43507:SF20">
    <property type="entry name" value="NADH-UBIQUINONE OXIDOREDUCTASE CHAIN 4"/>
    <property type="match status" value="1"/>
</dbReference>
<evidence type="ECO:0000256" key="9">
    <source>
        <dbReference type="ARBA" id="ARBA00022967"/>
    </source>
</evidence>
<keyword evidence="11 17" id="KW-1133">Transmembrane helix</keyword>
<evidence type="ECO:0000259" key="18">
    <source>
        <dbReference type="Pfam" id="PF00361"/>
    </source>
</evidence>
<evidence type="ECO:0000256" key="16">
    <source>
        <dbReference type="ARBA" id="ARBA00049551"/>
    </source>
</evidence>
<dbReference type="InterPro" id="IPR001750">
    <property type="entry name" value="ND/Mrp_TM"/>
</dbReference>
<feature type="transmembrane region" description="Helical" evidence="17">
    <location>
        <begin position="139"/>
        <end position="158"/>
    </location>
</feature>
<evidence type="ECO:0000256" key="1">
    <source>
        <dbReference type="ARBA" id="ARBA00003257"/>
    </source>
</evidence>
<feature type="transmembrane region" description="Helical" evidence="17">
    <location>
        <begin position="12"/>
        <end position="40"/>
    </location>
</feature>
<dbReference type="PRINTS" id="PR01437">
    <property type="entry name" value="NUOXDRDTASE4"/>
</dbReference>
<gene>
    <name evidence="19" type="primary">ND4</name>
</gene>
<evidence type="ECO:0000256" key="3">
    <source>
        <dbReference type="ARBA" id="ARBA00009025"/>
    </source>
</evidence>
<dbReference type="CTD" id="4538"/>
<evidence type="ECO:0000256" key="5">
    <source>
        <dbReference type="ARBA" id="ARBA00021006"/>
    </source>
</evidence>
<feature type="transmembrane region" description="Helical" evidence="17">
    <location>
        <begin position="414"/>
        <end position="432"/>
    </location>
</feature>
<name>A0A4Y5UCY9_9ACAR</name>
<keyword evidence="9" id="KW-1278">Translocase</keyword>
<feature type="domain" description="NADH:quinone oxidoreductase/Mrp antiporter transmembrane" evidence="18">
    <location>
        <begin position="102"/>
        <end position="382"/>
    </location>
</feature>
<feature type="transmembrane region" description="Helical" evidence="17">
    <location>
        <begin position="339"/>
        <end position="360"/>
    </location>
</feature>
<feature type="transmembrane region" description="Helical" evidence="17">
    <location>
        <begin position="108"/>
        <end position="127"/>
    </location>
</feature>
<dbReference type="GO" id="GO:0042773">
    <property type="term" value="P:ATP synthesis coupled electron transport"/>
    <property type="evidence" value="ECO:0007669"/>
    <property type="project" value="InterPro"/>
</dbReference>
<dbReference type="GO" id="GO:0031966">
    <property type="term" value="C:mitochondrial membrane"/>
    <property type="evidence" value="ECO:0007669"/>
    <property type="project" value="UniProtKB-SubCell"/>
</dbReference>
<organism evidence="19">
    <name type="scientific">Amblyomma javanense</name>
    <dbReference type="NCBI Taxonomy" id="1658007"/>
    <lineage>
        <taxon>Eukaryota</taxon>
        <taxon>Metazoa</taxon>
        <taxon>Ecdysozoa</taxon>
        <taxon>Arthropoda</taxon>
        <taxon>Chelicerata</taxon>
        <taxon>Arachnida</taxon>
        <taxon>Acari</taxon>
        <taxon>Parasitiformes</taxon>
        <taxon>Ixodida</taxon>
        <taxon>Ixodoidea</taxon>
        <taxon>Ixodidae</taxon>
        <taxon>Amblyomminae</taxon>
        <taxon>Amblyomma</taxon>
    </lineage>
</organism>
<feature type="transmembrane region" description="Helical" evidence="17">
    <location>
        <begin position="297"/>
        <end position="318"/>
    </location>
</feature>
<dbReference type="GO" id="GO:0048039">
    <property type="term" value="F:ubiquinone binding"/>
    <property type="evidence" value="ECO:0007669"/>
    <property type="project" value="TreeGrafter"/>
</dbReference>
<dbReference type="EC" id="7.1.1.2" evidence="4 17"/>
<keyword evidence="6 17" id="KW-0813">Transport</keyword>
<keyword evidence="12 17" id="KW-0520">NAD</keyword>
<evidence type="ECO:0000256" key="10">
    <source>
        <dbReference type="ARBA" id="ARBA00022982"/>
    </source>
</evidence>
<keyword evidence="15 17" id="KW-0472">Membrane</keyword>
<protein>
    <recommendedName>
        <fullName evidence="5 17">NADH-ubiquinone oxidoreductase chain 4</fullName>
        <ecNumber evidence="4 17">7.1.1.2</ecNumber>
    </recommendedName>
</protein>
<dbReference type="GO" id="GO:0015990">
    <property type="term" value="P:electron transport coupled proton transport"/>
    <property type="evidence" value="ECO:0007669"/>
    <property type="project" value="TreeGrafter"/>
</dbReference>
<comment type="function">
    <text evidence="1">Core subunit of the mitochondrial membrane respiratory chain NADH dehydrogenase (Complex I) that is believed to belong to the minimal assembly required for catalysis. Complex I functions in the transfer of electrons from NADH to the respiratory chain. The immediate electron acceptor for the enzyme is believed to be ubiquinone.</text>
</comment>
<evidence type="ECO:0000256" key="7">
    <source>
        <dbReference type="ARBA" id="ARBA00022660"/>
    </source>
</evidence>
<evidence type="ECO:0000256" key="6">
    <source>
        <dbReference type="ARBA" id="ARBA00022448"/>
    </source>
</evidence>
<dbReference type="InterPro" id="IPR003918">
    <property type="entry name" value="NADH_UbQ_OxRdtase"/>
</dbReference>
<evidence type="ECO:0000256" key="8">
    <source>
        <dbReference type="ARBA" id="ARBA00022692"/>
    </source>
</evidence>